<evidence type="ECO:0000313" key="3">
    <source>
        <dbReference type="Proteomes" id="UP000029672"/>
    </source>
</evidence>
<accession>A0A097EN01</accession>
<reference evidence="2 3" key="1">
    <citation type="submission" date="2014-10" db="EMBL/GenBank/DDBJ databases">
        <title>Whole genome sequence of Francisella endociliophora strain FSC1006, isolated from a laboratory culture of the marine ciliate Euplotes raikovi.</title>
        <authorList>
            <person name="Granberg M."/>
            <person name="Backman S."/>
            <person name="Lundmark E."/>
            <person name="Nilsson E."/>
            <person name="Karlsson E."/>
            <person name="Thelaus J."/>
            <person name="Ohrman C."/>
            <person name="Larkeryd A."/>
            <person name="Stenberg P."/>
        </authorList>
    </citation>
    <scope>NUCLEOTIDE SEQUENCE [LARGE SCALE GENOMIC DNA]</scope>
    <source>
        <strain evidence="2 3">FSC1006</strain>
    </source>
</reference>
<name>A0A097EN01_9GAMM</name>
<sequence>MSAVAICQDTQKVAGFCINLDPYSSSQVDRSSYADKDPAFKLINRILTELYKDVKLIEKAGVNFSIYALAVAEDFQNLGIATTLIKLSEQIALDNNFSKIFIDATSLGTYKIARKLNYKQLAQINYQDFNYEGRKPFKNITNHIGPTVFNKQI</sequence>
<dbReference type="RefSeq" id="WP_040008209.1">
    <property type="nucleotide sequence ID" value="NZ_CP009574.1"/>
</dbReference>
<evidence type="ECO:0000259" key="1">
    <source>
        <dbReference type="Pfam" id="PF00583"/>
    </source>
</evidence>
<gene>
    <name evidence="2" type="ORF">LO80_02380</name>
</gene>
<dbReference type="eggNOG" id="COG0456">
    <property type="taxonomic scope" value="Bacteria"/>
</dbReference>
<dbReference type="PANTHER" id="PTHR20905">
    <property type="entry name" value="N-ACETYLTRANSFERASE-RELATED"/>
    <property type="match status" value="1"/>
</dbReference>
<dbReference type="PANTHER" id="PTHR20905:SF1">
    <property type="entry name" value="AT07410P-RELATED"/>
    <property type="match status" value="1"/>
</dbReference>
<dbReference type="InterPro" id="IPR000182">
    <property type="entry name" value="GNAT_dom"/>
</dbReference>
<dbReference type="Gene3D" id="3.40.630.30">
    <property type="match status" value="1"/>
</dbReference>
<dbReference type="HOGENOM" id="CLU_1710594_0_0_6"/>
<organism evidence="2 3">
    <name type="scientific">Candidatus Francisella endociliophora</name>
    <dbReference type="NCBI Taxonomy" id="653937"/>
    <lineage>
        <taxon>Bacteria</taxon>
        <taxon>Pseudomonadati</taxon>
        <taxon>Pseudomonadota</taxon>
        <taxon>Gammaproteobacteria</taxon>
        <taxon>Thiotrichales</taxon>
        <taxon>Francisellaceae</taxon>
        <taxon>Francisella</taxon>
    </lineage>
</organism>
<dbReference type="GO" id="GO:0008080">
    <property type="term" value="F:N-acetyltransferase activity"/>
    <property type="evidence" value="ECO:0007669"/>
    <property type="project" value="TreeGrafter"/>
</dbReference>
<dbReference type="SUPFAM" id="SSF55729">
    <property type="entry name" value="Acyl-CoA N-acyltransferases (Nat)"/>
    <property type="match status" value="1"/>
</dbReference>
<dbReference type="EMBL" id="CP009574">
    <property type="protein sequence ID" value="AIT08940.1"/>
    <property type="molecule type" value="Genomic_DNA"/>
</dbReference>
<protein>
    <recommendedName>
        <fullName evidence="1">N-acetyltransferase domain-containing protein</fullName>
    </recommendedName>
</protein>
<dbReference type="AlphaFoldDB" id="A0A097EN01"/>
<dbReference type="KEGG" id="frf:LO80_02380"/>
<keyword evidence="3" id="KW-1185">Reference proteome</keyword>
<dbReference type="Proteomes" id="UP000029672">
    <property type="component" value="Chromosome"/>
</dbReference>
<dbReference type="OrthoDB" id="9796919at2"/>
<dbReference type="Pfam" id="PF00583">
    <property type="entry name" value="Acetyltransf_1"/>
    <property type="match status" value="1"/>
</dbReference>
<dbReference type="STRING" id="1547445.LO80_02380"/>
<proteinExistence type="predicted"/>
<evidence type="ECO:0000313" key="2">
    <source>
        <dbReference type="EMBL" id="AIT08940.1"/>
    </source>
</evidence>
<feature type="domain" description="N-acetyltransferase" evidence="1">
    <location>
        <begin position="63"/>
        <end position="106"/>
    </location>
</feature>
<dbReference type="CDD" id="cd04301">
    <property type="entry name" value="NAT_SF"/>
    <property type="match status" value="1"/>
</dbReference>
<dbReference type="InterPro" id="IPR016181">
    <property type="entry name" value="Acyl_CoA_acyltransferase"/>
</dbReference>